<keyword evidence="2" id="KW-0472">Membrane</keyword>
<sequence>MKLTRLFQITILLFCININAQEVTETQTLDSGTIENQFDYLINKSNRYQDYKVVKRVWLERLKTVVDDSLNVIRKELTDTKVILQSKEEEISKLTDSLGKSNTTVENLKNEKDSMNFFGMLISKPLYNTILWSIIGVLLAGLILYIIRFNRSNSITKEANNKFDELENEYNGHRQRSLEREQQLRRKLQDEINKQKKD</sequence>
<keyword evidence="3" id="KW-0732">Signal</keyword>
<dbReference type="STRING" id="1850246.LPB138_01320"/>
<proteinExistence type="predicted"/>
<dbReference type="OrthoDB" id="981213at2"/>
<dbReference type="Proteomes" id="UP000176050">
    <property type="component" value="Chromosome"/>
</dbReference>
<organism evidence="4 5">
    <name type="scientific">Urechidicola croceus</name>
    <dbReference type="NCBI Taxonomy" id="1850246"/>
    <lineage>
        <taxon>Bacteria</taxon>
        <taxon>Pseudomonadati</taxon>
        <taxon>Bacteroidota</taxon>
        <taxon>Flavobacteriia</taxon>
        <taxon>Flavobacteriales</taxon>
        <taxon>Flavobacteriaceae</taxon>
        <taxon>Urechidicola</taxon>
    </lineage>
</organism>
<dbReference type="AlphaFoldDB" id="A0A1D8P4B1"/>
<dbReference type="EMBL" id="CP017478">
    <property type="protein sequence ID" value="AOW19405.1"/>
    <property type="molecule type" value="Genomic_DNA"/>
</dbReference>
<keyword evidence="2" id="KW-1133">Transmembrane helix</keyword>
<dbReference type="KEGG" id="lul:LPB138_01320"/>
<gene>
    <name evidence="4" type="ORF">LPB138_01320</name>
</gene>
<feature type="transmembrane region" description="Helical" evidence="2">
    <location>
        <begin position="126"/>
        <end position="147"/>
    </location>
</feature>
<evidence type="ECO:0008006" key="6">
    <source>
        <dbReference type="Google" id="ProtNLM"/>
    </source>
</evidence>
<keyword evidence="5" id="KW-1185">Reference proteome</keyword>
<name>A0A1D8P4B1_9FLAO</name>
<dbReference type="RefSeq" id="WP_070235521.1">
    <property type="nucleotide sequence ID" value="NZ_CP017478.1"/>
</dbReference>
<evidence type="ECO:0000256" key="3">
    <source>
        <dbReference type="SAM" id="SignalP"/>
    </source>
</evidence>
<keyword evidence="2" id="KW-0812">Transmembrane</keyword>
<evidence type="ECO:0000313" key="4">
    <source>
        <dbReference type="EMBL" id="AOW19405.1"/>
    </source>
</evidence>
<reference evidence="4 5" key="1">
    <citation type="submission" date="2016-10" db="EMBL/GenBank/DDBJ databases">
        <title>Lutibacter sp. LPB0138, isolated from marine gastropod.</title>
        <authorList>
            <person name="Kim E."/>
            <person name="Yi H."/>
        </authorList>
    </citation>
    <scope>NUCLEOTIDE SEQUENCE [LARGE SCALE GENOMIC DNA]</scope>
    <source>
        <strain evidence="4 5">LPB0138</strain>
    </source>
</reference>
<evidence type="ECO:0000313" key="5">
    <source>
        <dbReference type="Proteomes" id="UP000176050"/>
    </source>
</evidence>
<feature type="region of interest" description="Disordered" evidence="1">
    <location>
        <begin position="171"/>
        <end position="198"/>
    </location>
</feature>
<feature type="chain" id="PRO_5009110762" description="tRNA (Guanine-N1)-methyltransferase" evidence="3">
    <location>
        <begin position="21"/>
        <end position="198"/>
    </location>
</feature>
<accession>A0A1D8P4B1</accession>
<evidence type="ECO:0000256" key="1">
    <source>
        <dbReference type="SAM" id="MobiDB-lite"/>
    </source>
</evidence>
<feature type="signal peptide" evidence="3">
    <location>
        <begin position="1"/>
        <end position="20"/>
    </location>
</feature>
<protein>
    <recommendedName>
        <fullName evidence="6">tRNA (Guanine-N1)-methyltransferase</fullName>
    </recommendedName>
</protein>
<evidence type="ECO:0000256" key="2">
    <source>
        <dbReference type="SAM" id="Phobius"/>
    </source>
</evidence>